<dbReference type="Proteomes" id="UP001303046">
    <property type="component" value="Unassembled WGS sequence"/>
</dbReference>
<gene>
    <name evidence="1" type="primary">Necator_chrII.g8452</name>
    <name evidence="1" type="ORF">RB195_020658</name>
</gene>
<sequence>MGPSRTAAMSGGSRVVLTRLTLTRRLRNACYCERCLCLFQSDHCVLGSVLYIVTTNRCSLRSFNRLDTLTGLYAASSDYCPCFSDESKRRGRKSKKDKRKKSLPYHSAWDAPMHFTAIGNFCGFGTCVGLYNALRRSTDDQR</sequence>
<evidence type="ECO:0000313" key="1">
    <source>
        <dbReference type="EMBL" id="KAK6738677.1"/>
    </source>
</evidence>
<keyword evidence="2" id="KW-1185">Reference proteome</keyword>
<accession>A0ABR1CJV0</accession>
<name>A0ABR1CJV0_NECAM</name>
<evidence type="ECO:0000313" key="2">
    <source>
        <dbReference type="Proteomes" id="UP001303046"/>
    </source>
</evidence>
<dbReference type="EMBL" id="JAVFWL010000002">
    <property type="protein sequence ID" value="KAK6738677.1"/>
    <property type="molecule type" value="Genomic_DNA"/>
</dbReference>
<organism evidence="1 2">
    <name type="scientific">Necator americanus</name>
    <name type="common">Human hookworm</name>
    <dbReference type="NCBI Taxonomy" id="51031"/>
    <lineage>
        <taxon>Eukaryota</taxon>
        <taxon>Metazoa</taxon>
        <taxon>Ecdysozoa</taxon>
        <taxon>Nematoda</taxon>
        <taxon>Chromadorea</taxon>
        <taxon>Rhabditida</taxon>
        <taxon>Rhabditina</taxon>
        <taxon>Rhabditomorpha</taxon>
        <taxon>Strongyloidea</taxon>
        <taxon>Ancylostomatidae</taxon>
        <taxon>Bunostominae</taxon>
        <taxon>Necator</taxon>
    </lineage>
</organism>
<reference evidence="1 2" key="1">
    <citation type="submission" date="2023-08" db="EMBL/GenBank/DDBJ databases">
        <title>A Necator americanus chromosomal reference genome.</title>
        <authorList>
            <person name="Ilik V."/>
            <person name="Petrzelkova K.J."/>
            <person name="Pardy F."/>
            <person name="Fuh T."/>
            <person name="Niatou-Singa F.S."/>
            <person name="Gouil Q."/>
            <person name="Baker L."/>
            <person name="Ritchie M.E."/>
            <person name="Jex A.R."/>
            <person name="Gazzola D."/>
            <person name="Li H."/>
            <person name="Toshio Fujiwara R."/>
            <person name="Zhan B."/>
            <person name="Aroian R.V."/>
            <person name="Pafco B."/>
            <person name="Schwarz E.M."/>
        </authorList>
    </citation>
    <scope>NUCLEOTIDE SEQUENCE [LARGE SCALE GENOMIC DNA]</scope>
    <source>
        <strain evidence="1 2">Aroian</strain>
        <tissue evidence="1">Whole animal</tissue>
    </source>
</reference>
<proteinExistence type="predicted"/>
<comment type="caution">
    <text evidence="1">The sequence shown here is derived from an EMBL/GenBank/DDBJ whole genome shotgun (WGS) entry which is preliminary data.</text>
</comment>
<protein>
    <submittedName>
        <fullName evidence="1">Uncharacterized protein</fullName>
    </submittedName>
</protein>